<dbReference type="RefSeq" id="WP_157540365.1">
    <property type="nucleotide sequence ID" value="NZ_WQLA01000002.1"/>
</dbReference>
<dbReference type="AlphaFoldDB" id="A0A6I4I6U9"/>
<proteinExistence type="predicted"/>
<evidence type="ECO:0000313" key="3">
    <source>
        <dbReference type="Proteomes" id="UP000434850"/>
    </source>
</evidence>
<name>A0A6I4I6U9_9SPHI</name>
<dbReference type="Proteomes" id="UP000434850">
    <property type="component" value="Unassembled WGS sequence"/>
</dbReference>
<keyword evidence="1" id="KW-0472">Membrane</keyword>
<keyword evidence="3" id="KW-1185">Reference proteome</keyword>
<dbReference type="InterPro" id="IPR008620">
    <property type="entry name" value="FixH"/>
</dbReference>
<dbReference type="EMBL" id="WQLA01000002">
    <property type="protein sequence ID" value="MVN90587.1"/>
    <property type="molecule type" value="Genomic_DNA"/>
</dbReference>
<keyword evidence="1" id="KW-1133">Transmembrane helix</keyword>
<sequence length="143" mass="16949">MQMNWGKYLMLGMAAFMTFIISMGVYMFTQSKDDYDKLYYEKGLNYDQDYLREKQVIADKAQPVISFNKEYLQLHFSAAIKGKIYLTRAADRHMDRTFALKSDNSDNIVWIPLSKLAKGEWKLRAEWQSNQKDYLYQQAILIK</sequence>
<dbReference type="Pfam" id="PF05751">
    <property type="entry name" value="FixH"/>
    <property type="match status" value="1"/>
</dbReference>
<evidence type="ECO:0000313" key="2">
    <source>
        <dbReference type="EMBL" id="MVN90587.1"/>
    </source>
</evidence>
<comment type="caution">
    <text evidence="2">The sequence shown here is derived from an EMBL/GenBank/DDBJ whole genome shotgun (WGS) entry which is preliminary data.</text>
</comment>
<feature type="transmembrane region" description="Helical" evidence="1">
    <location>
        <begin position="6"/>
        <end position="28"/>
    </location>
</feature>
<evidence type="ECO:0000256" key="1">
    <source>
        <dbReference type="SAM" id="Phobius"/>
    </source>
</evidence>
<gene>
    <name evidence="2" type="ORF">GO816_05560</name>
</gene>
<accession>A0A6I4I6U9</accession>
<organism evidence="2 3">
    <name type="scientific">Mucilaginibacter aquatilis</name>
    <dbReference type="NCBI Taxonomy" id="1517760"/>
    <lineage>
        <taxon>Bacteria</taxon>
        <taxon>Pseudomonadati</taxon>
        <taxon>Bacteroidota</taxon>
        <taxon>Sphingobacteriia</taxon>
        <taxon>Sphingobacteriales</taxon>
        <taxon>Sphingobacteriaceae</taxon>
        <taxon>Mucilaginibacter</taxon>
    </lineage>
</organism>
<keyword evidence="1" id="KW-0812">Transmembrane</keyword>
<dbReference type="OrthoDB" id="1493774at2"/>
<reference evidence="2 3" key="1">
    <citation type="submission" date="2019-12" db="EMBL/GenBank/DDBJ databases">
        <title>Mucilaginibacter sp. HME9299 genome sequencing and assembly.</title>
        <authorList>
            <person name="Kang H."/>
            <person name="Kim H."/>
            <person name="Joh K."/>
        </authorList>
    </citation>
    <scope>NUCLEOTIDE SEQUENCE [LARGE SCALE GENOMIC DNA]</scope>
    <source>
        <strain evidence="2 3">HME9299</strain>
    </source>
</reference>
<protein>
    <submittedName>
        <fullName evidence="2">Nitrogen fixation protein FixH</fullName>
    </submittedName>
</protein>